<proteinExistence type="predicted"/>
<evidence type="ECO:0000256" key="1">
    <source>
        <dbReference type="SAM" id="MobiDB-lite"/>
    </source>
</evidence>
<name>A0A8S4QZJ6_9NEOP</name>
<sequence length="43" mass="4798">MPSSDETHASDFSEVHVIDIDSDHDIDTPVIKIEQQDNTMNGN</sequence>
<keyword evidence="3" id="KW-1185">Reference proteome</keyword>
<gene>
    <name evidence="2" type="primary">jg27197</name>
    <name evidence="2" type="ORF">PAEG_LOCUS8204</name>
</gene>
<feature type="region of interest" description="Disordered" evidence="1">
    <location>
        <begin position="1"/>
        <end position="23"/>
    </location>
</feature>
<dbReference type="EMBL" id="CAKXAJ010023773">
    <property type="protein sequence ID" value="CAH2228102.1"/>
    <property type="molecule type" value="Genomic_DNA"/>
</dbReference>
<protein>
    <submittedName>
        <fullName evidence="2">Jg27197 protein</fullName>
    </submittedName>
</protein>
<evidence type="ECO:0000313" key="2">
    <source>
        <dbReference type="EMBL" id="CAH2228102.1"/>
    </source>
</evidence>
<accession>A0A8S4QZJ6</accession>
<dbReference type="AlphaFoldDB" id="A0A8S4QZJ6"/>
<dbReference type="Proteomes" id="UP000838756">
    <property type="component" value="Unassembled WGS sequence"/>
</dbReference>
<organism evidence="2 3">
    <name type="scientific">Pararge aegeria aegeria</name>
    <dbReference type="NCBI Taxonomy" id="348720"/>
    <lineage>
        <taxon>Eukaryota</taxon>
        <taxon>Metazoa</taxon>
        <taxon>Ecdysozoa</taxon>
        <taxon>Arthropoda</taxon>
        <taxon>Hexapoda</taxon>
        <taxon>Insecta</taxon>
        <taxon>Pterygota</taxon>
        <taxon>Neoptera</taxon>
        <taxon>Endopterygota</taxon>
        <taxon>Lepidoptera</taxon>
        <taxon>Glossata</taxon>
        <taxon>Ditrysia</taxon>
        <taxon>Papilionoidea</taxon>
        <taxon>Nymphalidae</taxon>
        <taxon>Satyrinae</taxon>
        <taxon>Satyrini</taxon>
        <taxon>Parargina</taxon>
        <taxon>Pararge</taxon>
    </lineage>
</organism>
<comment type="caution">
    <text evidence="2">The sequence shown here is derived from an EMBL/GenBank/DDBJ whole genome shotgun (WGS) entry which is preliminary data.</text>
</comment>
<evidence type="ECO:0000313" key="3">
    <source>
        <dbReference type="Proteomes" id="UP000838756"/>
    </source>
</evidence>
<reference evidence="2" key="1">
    <citation type="submission" date="2022-03" db="EMBL/GenBank/DDBJ databases">
        <authorList>
            <person name="Lindestad O."/>
        </authorList>
    </citation>
    <scope>NUCLEOTIDE SEQUENCE</scope>
</reference>
<feature type="non-terminal residue" evidence="2">
    <location>
        <position position="43"/>
    </location>
</feature>